<dbReference type="CDD" id="cd03585">
    <property type="entry name" value="NTR_TIMP"/>
    <property type="match status" value="1"/>
</dbReference>
<evidence type="ECO:0000256" key="6">
    <source>
        <dbReference type="ARBA" id="ARBA00022608"/>
    </source>
</evidence>
<evidence type="ECO:0000256" key="11">
    <source>
        <dbReference type="PIRSR" id="PIRSR601820-1"/>
    </source>
</evidence>
<feature type="disulfide bond" evidence="12">
    <location>
        <begin position="251"/>
        <end position="272"/>
    </location>
</feature>
<evidence type="ECO:0000313" key="14">
    <source>
        <dbReference type="EMBL" id="TRY82717.1"/>
    </source>
</evidence>
<gene>
    <name evidence="14" type="ORF">DNTS_018777</name>
</gene>
<keyword evidence="9" id="KW-0481">Metalloenzyme inhibitor</keyword>
<name>A0A553PYE7_9TELE</name>
<comment type="subcellular location">
    <subcellularLocation>
        <location evidence="1">Secreted</location>
        <location evidence="1">Extracellular space</location>
        <location evidence="1">Extracellular matrix</location>
    </subcellularLocation>
</comment>
<dbReference type="GO" id="GO:0046872">
    <property type="term" value="F:metal ion binding"/>
    <property type="evidence" value="ECO:0007669"/>
    <property type="project" value="UniProtKB-KW"/>
</dbReference>
<feature type="binding site" evidence="11">
    <location>
        <position position="112"/>
    </location>
    <ligand>
        <name>Zn(2+)</name>
        <dbReference type="ChEBI" id="CHEBI:29105"/>
        <note>ligand shared with metalloproteinase partner</note>
    </ligand>
</feature>
<dbReference type="GO" id="GO:0002020">
    <property type="term" value="F:protease binding"/>
    <property type="evidence" value="ECO:0007669"/>
    <property type="project" value="TreeGrafter"/>
</dbReference>
<dbReference type="Pfam" id="PF00965">
    <property type="entry name" value="TIMP"/>
    <property type="match status" value="1"/>
</dbReference>
<proteinExistence type="inferred from homology"/>
<dbReference type="SUPFAM" id="SSF50242">
    <property type="entry name" value="TIMP-like"/>
    <property type="match status" value="1"/>
</dbReference>
<keyword evidence="7" id="KW-0646">Protease inhibitor</keyword>
<evidence type="ECO:0000256" key="1">
    <source>
        <dbReference type="ARBA" id="ARBA00004498"/>
    </source>
</evidence>
<comment type="caution">
    <text evidence="14">The sequence shown here is derived from an EMBL/GenBank/DDBJ whole genome shotgun (WGS) entry which is preliminary data.</text>
</comment>
<evidence type="ECO:0000256" key="8">
    <source>
        <dbReference type="ARBA" id="ARBA00023157"/>
    </source>
</evidence>
<dbReference type="InterPro" id="IPR008993">
    <property type="entry name" value="TIMP-like_OB-fold"/>
</dbReference>
<dbReference type="Proteomes" id="UP000316079">
    <property type="component" value="Unassembled WGS sequence"/>
</dbReference>
<keyword evidence="8 12" id="KW-1015">Disulfide bond</keyword>
<dbReference type="PANTHER" id="PTHR11844">
    <property type="entry name" value="METALLOPROTEASE INHIBITOR"/>
    <property type="match status" value="1"/>
</dbReference>
<keyword evidence="11" id="KW-0479">Metal-binding</keyword>
<feature type="disulfide bond" evidence="12">
    <location>
        <begin position="233"/>
        <end position="280"/>
    </location>
</feature>
<keyword evidence="5" id="KW-0272">Extracellular matrix</keyword>
<dbReference type="AlphaFoldDB" id="A0A553PYE7"/>
<protein>
    <recommendedName>
        <fullName evidence="3">Metalloproteinase inhibitor 3</fullName>
    </recommendedName>
    <alternativeName>
        <fullName evidence="10">Tissue inhibitor of metalloproteinases 3</fullName>
    </alternativeName>
</protein>
<evidence type="ECO:0000256" key="5">
    <source>
        <dbReference type="ARBA" id="ARBA00022530"/>
    </source>
</evidence>
<evidence type="ECO:0000256" key="12">
    <source>
        <dbReference type="PIRSR" id="PIRSR601820-3"/>
    </source>
</evidence>
<keyword evidence="4" id="KW-0964">Secreted</keyword>
<dbReference type="FunFam" id="3.90.370.10:FF:000001">
    <property type="entry name" value="Metalloproteinase inhibitor 3"/>
    <property type="match status" value="1"/>
</dbReference>
<evidence type="ECO:0000256" key="4">
    <source>
        <dbReference type="ARBA" id="ARBA00022525"/>
    </source>
</evidence>
<dbReference type="Gene3D" id="2.40.50.120">
    <property type="match status" value="1"/>
</dbReference>
<evidence type="ECO:0000256" key="7">
    <source>
        <dbReference type="ARBA" id="ARBA00022690"/>
    </source>
</evidence>
<dbReference type="InterPro" id="IPR001820">
    <property type="entry name" value="TIMP"/>
</dbReference>
<dbReference type="SMART" id="SM00206">
    <property type="entry name" value="NTR"/>
    <property type="match status" value="1"/>
</dbReference>
<sequence>MRAGWAHYQSQTAEGQTHFLNIPRQTFRKSPTDTHLMCKNFFEDERHTQLFTEWGPARCDWLNTAVPARYMKRRARAKSRAHRESGARRTIEMKLALLIFTLAVLEDVSEACTCLPTHPQDAYCHADVVIRAKVVGKKLLNPGPSARLRYTVKQMKMYKGFEKMQHVQHIYTYESESMCGIKLEINKYQYLISGRVHDGKLYTGLCSFTRRWEQLTLAQKKGFNHRYQLGCSCKIKPCYWIPCYVSDKNECLWTDMQPHLGSHGYQSRHYACIQLKEGYCGWYRGLGDREKVIINTTDP</sequence>
<dbReference type="InterPro" id="IPR027465">
    <property type="entry name" value="TIMP_C"/>
</dbReference>
<dbReference type="InterPro" id="IPR001134">
    <property type="entry name" value="Netrin_domain"/>
</dbReference>
<dbReference type="PROSITE" id="PS50189">
    <property type="entry name" value="NTR"/>
    <property type="match status" value="1"/>
</dbReference>
<evidence type="ECO:0000313" key="15">
    <source>
        <dbReference type="Proteomes" id="UP000316079"/>
    </source>
</evidence>
<dbReference type="GO" id="GO:0031012">
    <property type="term" value="C:extracellular matrix"/>
    <property type="evidence" value="ECO:0007669"/>
    <property type="project" value="TreeGrafter"/>
</dbReference>
<evidence type="ECO:0000256" key="9">
    <source>
        <dbReference type="ARBA" id="ARBA00023215"/>
    </source>
</evidence>
<comment type="similarity">
    <text evidence="2">Belongs to the protease inhibitor I35 (TIMP) family.</text>
</comment>
<dbReference type="GO" id="GO:0009725">
    <property type="term" value="P:response to hormone"/>
    <property type="evidence" value="ECO:0007669"/>
    <property type="project" value="TreeGrafter"/>
</dbReference>
<dbReference type="GO" id="GO:0051045">
    <property type="term" value="P:negative regulation of membrane protein ectodomain proteolysis"/>
    <property type="evidence" value="ECO:0007669"/>
    <property type="project" value="TreeGrafter"/>
</dbReference>
<feature type="domain" description="NTR" evidence="13">
    <location>
        <begin position="112"/>
        <end position="231"/>
    </location>
</feature>
<evidence type="ECO:0000259" key="13">
    <source>
        <dbReference type="PROSITE" id="PS50189"/>
    </source>
</evidence>
<evidence type="ECO:0000256" key="2">
    <source>
        <dbReference type="ARBA" id="ARBA00011027"/>
    </source>
</evidence>
<evidence type="ECO:0000256" key="3">
    <source>
        <dbReference type="ARBA" id="ARBA00013517"/>
    </source>
</evidence>
<evidence type="ECO:0000256" key="10">
    <source>
        <dbReference type="ARBA" id="ARBA00030101"/>
    </source>
</evidence>
<feature type="disulfide bond" evidence="12">
    <location>
        <begin position="238"/>
        <end position="243"/>
    </location>
</feature>
<dbReference type="OrthoDB" id="6041373at2759"/>
<feature type="disulfide bond" evidence="12">
    <location>
        <begin position="112"/>
        <end position="179"/>
    </location>
</feature>
<dbReference type="Gene3D" id="3.90.370.10">
    <property type="entry name" value="Tissue inhibitor of metalloproteinase-1. Chain B, domain 1"/>
    <property type="match status" value="1"/>
</dbReference>
<organism evidence="14 15">
    <name type="scientific">Danionella cerebrum</name>
    <dbReference type="NCBI Taxonomy" id="2873325"/>
    <lineage>
        <taxon>Eukaryota</taxon>
        <taxon>Metazoa</taxon>
        <taxon>Chordata</taxon>
        <taxon>Craniata</taxon>
        <taxon>Vertebrata</taxon>
        <taxon>Euteleostomi</taxon>
        <taxon>Actinopterygii</taxon>
        <taxon>Neopterygii</taxon>
        <taxon>Teleostei</taxon>
        <taxon>Ostariophysi</taxon>
        <taxon>Cypriniformes</taxon>
        <taxon>Danionidae</taxon>
        <taxon>Danioninae</taxon>
        <taxon>Danionella</taxon>
    </lineage>
</organism>
<dbReference type="STRING" id="623744.A0A553PYE7"/>
<feature type="disulfide bond" evidence="12">
    <location>
        <begin position="124"/>
        <end position="231"/>
    </location>
</feature>
<keyword evidence="15" id="KW-1185">Reference proteome</keyword>
<accession>A0A553PYE7</accession>
<keyword evidence="6" id="KW-0483">Metalloprotease inhibitor</keyword>
<reference evidence="14 15" key="1">
    <citation type="journal article" date="2019" name="Sci. Data">
        <title>Hybrid genome assembly and annotation of Danionella translucida.</title>
        <authorList>
            <person name="Kadobianskyi M."/>
            <person name="Schulze L."/>
            <person name="Schuelke M."/>
            <person name="Judkewitz B."/>
        </authorList>
    </citation>
    <scope>NUCLEOTIDE SEQUENCE [LARGE SCALE GENOMIC DNA]</scope>
    <source>
        <strain evidence="14 15">Bolton</strain>
    </source>
</reference>
<dbReference type="GO" id="GO:0008191">
    <property type="term" value="F:metalloendopeptidase inhibitor activity"/>
    <property type="evidence" value="ECO:0007669"/>
    <property type="project" value="InterPro"/>
</dbReference>
<dbReference type="GO" id="GO:0034097">
    <property type="term" value="P:response to cytokine"/>
    <property type="evidence" value="ECO:0007669"/>
    <property type="project" value="TreeGrafter"/>
</dbReference>
<dbReference type="EMBL" id="SRMA01026542">
    <property type="protein sequence ID" value="TRY82717.1"/>
    <property type="molecule type" value="Genomic_DNA"/>
</dbReference>
<dbReference type="GO" id="GO:0005615">
    <property type="term" value="C:extracellular space"/>
    <property type="evidence" value="ECO:0007669"/>
    <property type="project" value="TreeGrafter"/>
</dbReference>
<dbReference type="PANTHER" id="PTHR11844:SF22">
    <property type="entry name" value="METALLOPROTEINASE INHIBITOR 3"/>
    <property type="match status" value="1"/>
</dbReference>
<keyword evidence="11" id="KW-0862">Zinc</keyword>
<feature type="disulfide bond" evidence="12">
    <location>
        <begin position="114"/>
        <end position="206"/>
    </location>
</feature>